<feature type="non-terminal residue" evidence="1">
    <location>
        <position position="342"/>
    </location>
</feature>
<sequence length="342" mass="37984">HVDSNLVANMGTITAAANYASFVAGKVKITDVEHGLYTGDIIKQNNTTDYDGIFSITRIDDDSYYITETWNADRSGWWQRRARVRMEHRFPATKILGILENIFTYVGYTLTSTFKNSTAFKRLYIPYVKAKALYTEEFKTDKEFRAGMSATDSNQQVLAGAGVVAISVLGSPSKKTIPIDDDDDESEPYFDNGSDFNTGTYKYVIPISGSYNFVAAVRFISDGSHPAIIYTDNVGAADYPTCKLTIVGDGGDLATRQYYELTTDNHVHKFYIETGQLYLTAGDQIYLQIEVSGWVDDDSVAGTLNVNITSTTTVFYNEIGNTYANGQSVTYSDILPDIYCMD</sequence>
<name>X1BPC8_9ZZZZ</name>
<comment type="caution">
    <text evidence="1">The sequence shown here is derived from an EMBL/GenBank/DDBJ whole genome shotgun (WGS) entry which is preliminary data.</text>
</comment>
<evidence type="ECO:0008006" key="2">
    <source>
        <dbReference type="Google" id="ProtNLM"/>
    </source>
</evidence>
<dbReference type="EMBL" id="BART01010163">
    <property type="protein sequence ID" value="GAG85938.1"/>
    <property type="molecule type" value="Genomic_DNA"/>
</dbReference>
<dbReference type="AlphaFoldDB" id="X1BPC8"/>
<gene>
    <name evidence="1" type="ORF">S01H4_22242</name>
</gene>
<accession>X1BPC8</accession>
<dbReference type="Gene3D" id="2.40.30.20">
    <property type="match status" value="1"/>
</dbReference>
<protein>
    <recommendedName>
        <fullName evidence="2">C1q domain-containing protein</fullName>
    </recommendedName>
</protein>
<dbReference type="InterPro" id="IPR023366">
    <property type="entry name" value="ATP_synth_asu-like_sf"/>
</dbReference>
<organism evidence="1">
    <name type="scientific">marine sediment metagenome</name>
    <dbReference type="NCBI Taxonomy" id="412755"/>
    <lineage>
        <taxon>unclassified sequences</taxon>
        <taxon>metagenomes</taxon>
        <taxon>ecological metagenomes</taxon>
    </lineage>
</organism>
<evidence type="ECO:0000313" key="1">
    <source>
        <dbReference type="EMBL" id="GAG85938.1"/>
    </source>
</evidence>
<reference evidence="1" key="1">
    <citation type="journal article" date="2014" name="Front. Microbiol.">
        <title>High frequency of phylogenetically diverse reductive dehalogenase-homologous genes in deep subseafloor sedimentary metagenomes.</title>
        <authorList>
            <person name="Kawai M."/>
            <person name="Futagami T."/>
            <person name="Toyoda A."/>
            <person name="Takaki Y."/>
            <person name="Nishi S."/>
            <person name="Hori S."/>
            <person name="Arai W."/>
            <person name="Tsubouchi T."/>
            <person name="Morono Y."/>
            <person name="Uchiyama I."/>
            <person name="Ito T."/>
            <person name="Fujiyama A."/>
            <person name="Inagaki F."/>
            <person name="Takami H."/>
        </authorList>
    </citation>
    <scope>NUCLEOTIDE SEQUENCE</scope>
    <source>
        <strain evidence="1">Expedition CK06-06</strain>
    </source>
</reference>
<proteinExistence type="predicted"/>
<feature type="non-terminal residue" evidence="1">
    <location>
        <position position="1"/>
    </location>
</feature>